<evidence type="ECO:0000259" key="1">
    <source>
        <dbReference type="PROSITE" id="PS51186"/>
    </source>
</evidence>
<dbReference type="Gene3D" id="3.40.630.30">
    <property type="match status" value="1"/>
</dbReference>
<dbReference type="InterPro" id="IPR016181">
    <property type="entry name" value="Acyl_CoA_acyltransferase"/>
</dbReference>
<name>A0ABD3W3S5_SINWO</name>
<dbReference type="Pfam" id="PF13673">
    <property type="entry name" value="Acetyltransf_10"/>
    <property type="match status" value="1"/>
</dbReference>
<evidence type="ECO:0000313" key="2">
    <source>
        <dbReference type="EMBL" id="KAL3868534.1"/>
    </source>
</evidence>
<keyword evidence="3" id="KW-1185">Reference proteome</keyword>
<feature type="domain" description="N-acetyltransferase" evidence="1">
    <location>
        <begin position="11"/>
        <end position="171"/>
    </location>
</feature>
<dbReference type="InterPro" id="IPR000182">
    <property type="entry name" value="GNAT_dom"/>
</dbReference>
<dbReference type="EMBL" id="JBJQND010000008">
    <property type="protein sequence ID" value="KAL3868534.1"/>
    <property type="molecule type" value="Genomic_DNA"/>
</dbReference>
<evidence type="ECO:0000313" key="3">
    <source>
        <dbReference type="Proteomes" id="UP001634394"/>
    </source>
</evidence>
<dbReference type="AlphaFoldDB" id="A0ABD3W3S5"/>
<dbReference type="SUPFAM" id="SSF55729">
    <property type="entry name" value="Acyl-CoA N-acyltransferases (Nat)"/>
    <property type="match status" value="1"/>
</dbReference>
<sequence>MSQISRCTDGFDIREVEITSDETPRNFRRLARQVSGENFDVPHDSRILFGFLKKTRNMNKPLQVAELAFQPANMKLSEPGINFDSDFYHQIQFLFVKGDYQGCGYGTALVEKAIDLCMWHDSSRPIRVQAAHTAVRFFEKQGFKQTGDRIDCIYSGSNLFRKLYNMEKQQD</sequence>
<organism evidence="2 3">
    <name type="scientific">Sinanodonta woodiana</name>
    <name type="common">Chinese pond mussel</name>
    <name type="synonym">Anodonta woodiana</name>
    <dbReference type="NCBI Taxonomy" id="1069815"/>
    <lineage>
        <taxon>Eukaryota</taxon>
        <taxon>Metazoa</taxon>
        <taxon>Spiralia</taxon>
        <taxon>Lophotrochozoa</taxon>
        <taxon>Mollusca</taxon>
        <taxon>Bivalvia</taxon>
        <taxon>Autobranchia</taxon>
        <taxon>Heteroconchia</taxon>
        <taxon>Palaeoheterodonta</taxon>
        <taxon>Unionida</taxon>
        <taxon>Unionoidea</taxon>
        <taxon>Unionidae</taxon>
        <taxon>Unioninae</taxon>
        <taxon>Sinanodonta</taxon>
    </lineage>
</organism>
<protein>
    <recommendedName>
        <fullName evidence="1">N-acetyltransferase domain-containing protein</fullName>
    </recommendedName>
</protein>
<proteinExistence type="predicted"/>
<dbReference type="PROSITE" id="PS51186">
    <property type="entry name" value="GNAT"/>
    <property type="match status" value="1"/>
</dbReference>
<gene>
    <name evidence="2" type="ORF">ACJMK2_041335</name>
</gene>
<comment type="caution">
    <text evidence="2">The sequence shown here is derived from an EMBL/GenBank/DDBJ whole genome shotgun (WGS) entry which is preliminary data.</text>
</comment>
<reference evidence="2 3" key="1">
    <citation type="submission" date="2024-11" db="EMBL/GenBank/DDBJ databases">
        <title>Chromosome-level genome assembly of the freshwater bivalve Anodonta woodiana.</title>
        <authorList>
            <person name="Chen X."/>
        </authorList>
    </citation>
    <scope>NUCLEOTIDE SEQUENCE [LARGE SCALE GENOMIC DNA]</scope>
    <source>
        <strain evidence="2">MN2024</strain>
        <tissue evidence="2">Gills</tissue>
    </source>
</reference>
<dbReference type="Proteomes" id="UP001634394">
    <property type="component" value="Unassembled WGS sequence"/>
</dbReference>
<dbReference type="CDD" id="cd04301">
    <property type="entry name" value="NAT_SF"/>
    <property type="match status" value="1"/>
</dbReference>
<accession>A0ABD3W3S5</accession>